<evidence type="ECO:0000313" key="2">
    <source>
        <dbReference type="Proteomes" id="UP000005555"/>
    </source>
</evidence>
<reference evidence="1 2" key="1">
    <citation type="submission" date="2006-03" db="EMBL/GenBank/DDBJ databases">
        <authorList>
            <person name="Giovannoni S.J."/>
            <person name="Cho J.-C."/>
            <person name="Ferriera S."/>
            <person name="Johnson J."/>
            <person name="Kravitz S."/>
            <person name="Halpern A."/>
            <person name="Remington K."/>
            <person name="Beeson K."/>
            <person name="Tran B."/>
            <person name="Rogers Y.-H."/>
            <person name="Friedman R."/>
            <person name="Venter J.C."/>
        </authorList>
    </citation>
    <scope>NUCLEOTIDE SEQUENCE [LARGE SCALE GENOMIC DNA]</scope>
    <source>
        <strain evidence="1 2">HTCC2207</strain>
    </source>
</reference>
<dbReference type="Proteomes" id="UP000005555">
    <property type="component" value="Unassembled WGS sequence"/>
</dbReference>
<comment type="caution">
    <text evidence="1">The sequence shown here is derived from an EMBL/GenBank/DDBJ whole genome shotgun (WGS) entry which is preliminary data.</text>
</comment>
<dbReference type="AlphaFoldDB" id="Q1YQC4"/>
<gene>
    <name evidence="1" type="ORF">GB2207_00060</name>
</gene>
<evidence type="ECO:0000313" key="1">
    <source>
        <dbReference type="EMBL" id="EAS46319.1"/>
    </source>
</evidence>
<proteinExistence type="predicted"/>
<organism evidence="1 2">
    <name type="scientific">gamma proteobacterium HTCC2207</name>
    <dbReference type="NCBI Taxonomy" id="314287"/>
    <lineage>
        <taxon>Bacteria</taxon>
        <taxon>Pseudomonadati</taxon>
        <taxon>Pseudomonadota</taxon>
        <taxon>Gammaproteobacteria</taxon>
        <taxon>Cellvibrionales</taxon>
        <taxon>Porticoccaceae</taxon>
        <taxon>SAR92 clade</taxon>
    </lineage>
</organism>
<dbReference type="HOGENOM" id="CLU_2824915_0_0_6"/>
<dbReference type="STRING" id="314287.GB2207_00060"/>
<sequence length="66" mass="7685">MLTEKIFMFKKSLSVDIEEYFTVDVFELQIETFVIVSDIIDYIQLTLSAQPSLAGWQRFSAQILFS</sequence>
<protein>
    <submittedName>
        <fullName evidence="1">Uncharacterized protein</fullName>
    </submittedName>
</protein>
<dbReference type="EMBL" id="AAPI01000007">
    <property type="protein sequence ID" value="EAS46319.1"/>
    <property type="molecule type" value="Genomic_DNA"/>
</dbReference>
<name>Q1YQC4_9GAMM</name>
<accession>Q1YQC4</accession>
<keyword evidence="2" id="KW-1185">Reference proteome</keyword>